<name>A0A813X313_9BILA</name>
<organism evidence="1 2">
    <name type="scientific">Brachionus calyciflorus</name>
    <dbReference type="NCBI Taxonomy" id="104777"/>
    <lineage>
        <taxon>Eukaryota</taxon>
        <taxon>Metazoa</taxon>
        <taxon>Spiralia</taxon>
        <taxon>Gnathifera</taxon>
        <taxon>Rotifera</taxon>
        <taxon>Eurotatoria</taxon>
        <taxon>Monogononta</taxon>
        <taxon>Pseudotrocha</taxon>
        <taxon>Ploima</taxon>
        <taxon>Brachionidae</taxon>
        <taxon>Brachionus</taxon>
    </lineage>
</organism>
<accession>A0A813X313</accession>
<keyword evidence="2" id="KW-1185">Reference proteome</keyword>
<proteinExistence type="predicted"/>
<reference evidence="1" key="1">
    <citation type="submission" date="2021-02" db="EMBL/GenBank/DDBJ databases">
        <authorList>
            <person name="Nowell W R."/>
        </authorList>
    </citation>
    <scope>NUCLEOTIDE SEQUENCE</scope>
    <source>
        <strain evidence="1">Ploen Becks lab</strain>
    </source>
</reference>
<dbReference type="EMBL" id="CAJNOC010001392">
    <property type="protein sequence ID" value="CAF0860955.1"/>
    <property type="molecule type" value="Genomic_DNA"/>
</dbReference>
<evidence type="ECO:0000313" key="2">
    <source>
        <dbReference type="Proteomes" id="UP000663879"/>
    </source>
</evidence>
<gene>
    <name evidence="1" type="ORF">OXX778_LOCUS9436</name>
</gene>
<dbReference type="Proteomes" id="UP000663879">
    <property type="component" value="Unassembled WGS sequence"/>
</dbReference>
<comment type="caution">
    <text evidence="1">The sequence shown here is derived from an EMBL/GenBank/DDBJ whole genome shotgun (WGS) entry which is preliminary data.</text>
</comment>
<evidence type="ECO:0000313" key="1">
    <source>
        <dbReference type="EMBL" id="CAF0860955.1"/>
    </source>
</evidence>
<protein>
    <submittedName>
        <fullName evidence="1">Uncharacterized protein</fullName>
    </submittedName>
</protein>
<sequence>MNCKEFLSYLNEKGISFDKTRSELRELSKKEGLINYTMVFLPNEKIIKVKQNVDFNQISELVILKKNLLNIESQSLYSGRTFTTVSKSLLDDSQISKYEKERIKNVKIKCWRLYVKATGIEIEKNKCLSHCEELGIEVPIKAYDRTIFAFMVKKYDIDEKF</sequence>
<dbReference type="AlphaFoldDB" id="A0A813X313"/>